<feature type="transmembrane region" description="Helical" evidence="8">
    <location>
        <begin position="300"/>
        <end position="319"/>
    </location>
</feature>
<evidence type="ECO:0000256" key="4">
    <source>
        <dbReference type="ARBA" id="ARBA00022475"/>
    </source>
</evidence>
<evidence type="ECO:0000259" key="9">
    <source>
        <dbReference type="PROSITE" id="PS51012"/>
    </source>
</evidence>
<comment type="similarity">
    <text evidence="2">Belongs to the ABC-2 integral membrane protein family.</text>
</comment>
<name>A0ABP9VDI3_9DEIO</name>
<comment type="caution">
    <text evidence="10">The sequence shown here is derived from an EMBL/GenBank/DDBJ whole genome shotgun (WGS) entry which is preliminary data.</text>
</comment>
<sequence length="381" mass="41162">MNTAPMRRSSTPLGRILAIARKEFLHVRRDAVLPRLIVLLPVVMLLLFGYALNTNVKNIKLGVVDLSHDRISERILKNFASDERFALYPQTDLPSALEAARAGKVRAILEIPAGAMSAARRQEPVPYTIYVDGSDPTFAAQIRAAAAAATQDNMAALGAVRAATGTLSMPVNPTFQTLYNPDNRSAVYMVPGLSGLILTLICVMLTALAIVREREIGTIESLIATTVRPSEVVIGKLLPYFAFGTLDAALVLGIGHWLFNVPLVGHLWLLVLAALLFVLGSLGLGLLISTVTRTQPQAMFATIAIIIPSIFLSGFLLPLEGLNRFFFALSAIVPLKYYLQAVRGIMLRGAGLSDLQTAFIGLTVFALATLLLASLRFKKTL</sequence>
<dbReference type="Gene3D" id="3.40.1710.10">
    <property type="entry name" value="abc type-2 transporter like domain"/>
    <property type="match status" value="1"/>
</dbReference>
<evidence type="ECO:0000256" key="2">
    <source>
        <dbReference type="ARBA" id="ARBA00007783"/>
    </source>
</evidence>
<feature type="transmembrane region" description="Helical" evidence="8">
    <location>
        <begin position="237"/>
        <end position="259"/>
    </location>
</feature>
<evidence type="ECO:0000256" key="6">
    <source>
        <dbReference type="ARBA" id="ARBA00022989"/>
    </source>
</evidence>
<keyword evidence="6 8" id="KW-1133">Transmembrane helix</keyword>
<evidence type="ECO:0000313" key="11">
    <source>
        <dbReference type="Proteomes" id="UP001458946"/>
    </source>
</evidence>
<keyword evidence="4" id="KW-1003">Cell membrane</keyword>
<dbReference type="PANTHER" id="PTHR30294:SF29">
    <property type="entry name" value="MULTIDRUG ABC TRANSPORTER PERMEASE YBHS-RELATED"/>
    <property type="match status" value="1"/>
</dbReference>
<evidence type="ECO:0000313" key="10">
    <source>
        <dbReference type="EMBL" id="GAA5503299.1"/>
    </source>
</evidence>
<comment type="subcellular location">
    <subcellularLocation>
        <location evidence="1">Cell membrane</location>
        <topology evidence="1">Multi-pass membrane protein</topology>
    </subcellularLocation>
</comment>
<dbReference type="InterPro" id="IPR013525">
    <property type="entry name" value="ABC2_TM"/>
</dbReference>
<reference evidence="10 11" key="1">
    <citation type="submission" date="2024-02" db="EMBL/GenBank/DDBJ databases">
        <title>Deinococcus xinjiangensis NBRC 107630.</title>
        <authorList>
            <person name="Ichikawa N."/>
            <person name="Katano-Makiyama Y."/>
            <person name="Hidaka K."/>
        </authorList>
    </citation>
    <scope>NUCLEOTIDE SEQUENCE [LARGE SCALE GENOMIC DNA]</scope>
    <source>
        <strain evidence="10 11">NBRC 107630</strain>
    </source>
</reference>
<dbReference type="EMBL" id="BAABRN010000044">
    <property type="protein sequence ID" value="GAA5503299.1"/>
    <property type="molecule type" value="Genomic_DNA"/>
</dbReference>
<evidence type="ECO:0000256" key="3">
    <source>
        <dbReference type="ARBA" id="ARBA00022448"/>
    </source>
</evidence>
<keyword evidence="3" id="KW-0813">Transport</keyword>
<dbReference type="Pfam" id="PF12698">
    <property type="entry name" value="ABC2_membrane_3"/>
    <property type="match status" value="1"/>
</dbReference>
<dbReference type="RefSeq" id="WP_353543270.1">
    <property type="nucleotide sequence ID" value="NZ_BAABRN010000044.1"/>
</dbReference>
<accession>A0ABP9VDI3</accession>
<evidence type="ECO:0000256" key="5">
    <source>
        <dbReference type="ARBA" id="ARBA00022692"/>
    </source>
</evidence>
<feature type="transmembrane region" description="Helical" evidence="8">
    <location>
        <begin position="32"/>
        <end position="52"/>
    </location>
</feature>
<feature type="transmembrane region" description="Helical" evidence="8">
    <location>
        <begin position="358"/>
        <end position="377"/>
    </location>
</feature>
<gene>
    <name evidence="10" type="primary">rbbA</name>
    <name evidence="10" type="ORF">Dxin01_03054</name>
</gene>
<feature type="transmembrane region" description="Helical" evidence="8">
    <location>
        <begin position="188"/>
        <end position="211"/>
    </location>
</feature>
<evidence type="ECO:0000256" key="7">
    <source>
        <dbReference type="ARBA" id="ARBA00023136"/>
    </source>
</evidence>
<dbReference type="InterPro" id="IPR051449">
    <property type="entry name" value="ABC-2_transporter_component"/>
</dbReference>
<keyword evidence="7 8" id="KW-0472">Membrane</keyword>
<evidence type="ECO:0000256" key="8">
    <source>
        <dbReference type="SAM" id="Phobius"/>
    </source>
</evidence>
<keyword evidence="11" id="KW-1185">Reference proteome</keyword>
<protein>
    <submittedName>
        <fullName evidence="10">Ribosome-associated ATPase</fullName>
    </submittedName>
</protein>
<organism evidence="10 11">
    <name type="scientific">Deinococcus xinjiangensis</name>
    <dbReference type="NCBI Taxonomy" id="457454"/>
    <lineage>
        <taxon>Bacteria</taxon>
        <taxon>Thermotogati</taxon>
        <taxon>Deinococcota</taxon>
        <taxon>Deinococci</taxon>
        <taxon>Deinococcales</taxon>
        <taxon>Deinococcaceae</taxon>
        <taxon>Deinococcus</taxon>
    </lineage>
</organism>
<dbReference type="InterPro" id="IPR047817">
    <property type="entry name" value="ABC2_TM_bact-type"/>
</dbReference>
<evidence type="ECO:0000256" key="1">
    <source>
        <dbReference type="ARBA" id="ARBA00004651"/>
    </source>
</evidence>
<feature type="transmembrane region" description="Helical" evidence="8">
    <location>
        <begin position="265"/>
        <end position="288"/>
    </location>
</feature>
<dbReference type="PANTHER" id="PTHR30294">
    <property type="entry name" value="MEMBRANE COMPONENT OF ABC TRANSPORTER YHHJ-RELATED"/>
    <property type="match status" value="1"/>
</dbReference>
<proteinExistence type="inferred from homology"/>
<dbReference type="Proteomes" id="UP001458946">
    <property type="component" value="Unassembled WGS sequence"/>
</dbReference>
<keyword evidence="5 8" id="KW-0812">Transmembrane</keyword>
<dbReference type="PROSITE" id="PS51012">
    <property type="entry name" value="ABC_TM2"/>
    <property type="match status" value="1"/>
</dbReference>
<feature type="domain" description="ABC transmembrane type-2" evidence="9">
    <location>
        <begin position="155"/>
        <end position="380"/>
    </location>
</feature>